<dbReference type="EMBL" id="FXTJ01000004">
    <property type="protein sequence ID" value="SMO78559.1"/>
    <property type="molecule type" value="Genomic_DNA"/>
</dbReference>
<protein>
    <recommendedName>
        <fullName evidence="2">VOC domain-containing protein</fullName>
    </recommendedName>
</protein>
<feature type="region of interest" description="Disordered" evidence="1">
    <location>
        <begin position="87"/>
        <end position="120"/>
    </location>
</feature>
<reference evidence="3 4" key="1">
    <citation type="submission" date="2017-05" db="EMBL/GenBank/DDBJ databases">
        <authorList>
            <person name="Varghese N."/>
            <person name="Submissions S."/>
        </authorList>
    </citation>
    <scope>NUCLEOTIDE SEQUENCE [LARGE SCALE GENOMIC DNA]</scope>
    <source>
        <strain evidence="3 4">DSM 46834</strain>
    </source>
</reference>
<sequence length="120" mass="12511">MPSSVQAILVTPDVERLVRFYTGVAGAAPTQRVPDDGPVFFQGLRIGDSDLGVVADADGTPGSPGRVLVSIEVADVDAALPRVAELGGEIQGPPTDMPWGQRVAHVRDPDGNPVNLTTTR</sequence>
<gene>
    <name evidence="3" type="ORF">SAMN06273567_104207</name>
</gene>
<dbReference type="InterPro" id="IPR004360">
    <property type="entry name" value="Glyas_Fos-R_dOase_dom"/>
</dbReference>
<name>A0A521E3N6_9ACTN</name>
<dbReference type="Pfam" id="PF00903">
    <property type="entry name" value="Glyoxalase"/>
    <property type="match status" value="1"/>
</dbReference>
<dbReference type="PANTHER" id="PTHR33993:SF14">
    <property type="entry name" value="GB|AAF24581.1"/>
    <property type="match status" value="1"/>
</dbReference>
<evidence type="ECO:0000313" key="4">
    <source>
        <dbReference type="Proteomes" id="UP000317484"/>
    </source>
</evidence>
<dbReference type="PROSITE" id="PS51819">
    <property type="entry name" value="VOC"/>
    <property type="match status" value="1"/>
</dbReference>
<keyword evidence="4" id="KW-1185">Reference proteome</keyword>
<dbReference type="InterPro" id="IPR037523">
    <property type="entry name" value="VOC_core"/>
</dbReference>
<feature type="domain" description="VOC" evidence="2">
    <location>
        <begin position="1"/>
        <end position="119"/>
    </location>
</feature>
<dbReference type="RefSeq" id="WP_221888162.1">
    <property type="nucleotide sequence ID" value="NZ_FXTJ01000004.1"/>
</dbReference>
<dbReference type="PANTHER" id="PTHR33993">
    <property type="entry name" value="GLYOXALASE-RELATED"/>
    <property type="match status" value="1"/>
</dbReference>
<dbReference type="Proteomes" id="UP000317484">
    <property type="component" value="Unassembled WGS sequence"/>
</dbReference>
<proteinExistence type="predicted"/>
<dbReference type="InterPro" id="IPR029068">
    <property type="entry name" value="Glyas_Bleomycin-R_OHBP_Dase"/>
</dbReference>
<dbReference type="AlphaFoldDB" id="A0A521E3N6"/>
<dbReference type="InterPro" id="IPR052164">
    <property type="entry name" value="Anthracycline_SecMetBiosynth"/>
</dbReference>
<dbReference type="SUPFAM" id="SSF54593">
    <property type="entry name" value="Glyoxalase/Bleomycin resistance protein/Dihydroxybiphenyl dioxygenase"/>
    <property type="match status" value="1"/>
</dbReference>
<evidence type="ECO:0000313" key="3">
    <source>
        <dbReference type="EMBL" id="SMO78559.1"/>
    </source>
</evidence>
<evidence type="ECO:0000256" key="1">
    <source>
        <dbReference type="SAM" id="MobiDB-lite"/>
    </source>
</evidence>
<evidence type="ECO:0000259" key="2">
    <source>
        <dbReference type="PROSITE" id="PS51819"/>
    </source>
</evidence>
<accession>A0A521E3N6</accession>
<organism evidence="3 4">
    <name type="scientific">Geodermatophilus aquaeductus</name>
    <dbReference type="NCBI Taxonomy" id="1564161"/>
    <lineage>
        <taxon>Bacteria</taxon>
        <taxon>Bacillati</taxon>
        <taxon>Actinomycetota</taxon>
        <taxon>Actinomycetes</taxon>
        <taxon>Geodermatophilales</taxon>
        <taxon>Geodermatophilaceae</taxon>
        <taxon>Geodermatophilus</taxon>
    </lineage>
</organism>
<dbReference type="Gene3D" id="3.10.180.10">
    <property type="entry name" value="2,3-Dihydroxybiphenyl 1,2-Dioxygenase, domain 1"/>
    <property type="match status" value="1"/>
</dbReference>